<keyword evidence="3" id="KW-1185">Reference proteome</keyword>
<dbReference type="Gene3D" id="2.60.40.10">
    <property type="entry name" value="Immunoglobulins"/>
    <property type="match status" value="1"/>
</dbReference>
<feature type="domain" description="Immunoglobulin I-set" evidence="1">
    <location>
        <begin position="103"/>
        <end position="159"/>
    </location>
</feature>
<evidence type="ECO:0000313" key="4">
    <source>
        <dbReference type="WBParaSite" id="GPUH_0000319201-mRNA-1"/>
    </source>
</evidence>
<dbReference type="InterPro" id="IPR036179">
    <property type="entry name" value="Ig-like_dom_sf"/>
</dbReference>
<reference evidence="4" key="1">
    <citation type="submission" date="2016-06" db="UniProtKB">
        <authorList>
            <consortium name="WormBaseParasite"/>
        </authorList>
    </citation>
    <scope>IDENTIFICATION</scope>
</reference>
<dbReference type="OrthoDB" id="504170at2759"/>
<dbReference type="SUPFAM" id="SSF48726">
    <property type="entry name" value="Immunoglobulin"/>
    <property type="match status" value="1"/>
</dbReference>
<evidence type="ECO:0000313" key="2">
    <source>
        <dbReference type="EMBL" id="VDK38395.1"/>
    </source>
</evidence>
<dbReference type="AlphaFoldDB" id="A0A183D396"/>
<dbReference type="Proteomes" id="UP000271098">
    <property type="component" value="Unassembled WGS sequence"/>
</dbReference>
<sequence length="164" mass="18760">MDRYTPSPNTIASIYGASILDESSRAENTSFQQVDQLAYEIPHNKYAKNPWSYAPEFLKVFGDVRAHIGGQAIFDCILLGSPRPKACFSAFHSFKKNFQLYFQVLWLFNNEKLKFDDVQIDDTADLCRLTIPYVQSYHYGTYTVLCENEVGRAVASADLMPMYK</sequence>
<dbReference type="EMBL" id="UYRT01005295">
    <property type="protein sequence ID" value="VDK38395.1"/>
    <property type="molecule type" value="Genomic_DNA"/>
</dbReference>
<dbReference type="InterPro" id="IPR013098">
    <property type="entry name" value="Ig_I-set"/>
</dbReference>
<dbReference type="WBParaSite" id="GPUH_0000319201-mRNA-1">
    <property type="protein sequence ID" value="GPUH_0000319201-mRNA-1"/>
    <property type="gene ID" value="GPUH_0000319201"/>
</dbReference>
<dbReference type="InterPro" id="IPR013783">
    <property type="entry name" value="Ig-like_fold"/>
</dbReference>
<evidence type="ECO:0000259" key="1">
    <source>
        <dbReference type="Pfam" id="PF07679"/>
    </source>
</evidence>
<dbReference type="Pfam" id="PF07679">
    <property type="entry name" value="I-set"/>
    <property type="match status" value="1"/>
</dbReference>
<proteinExistence type="predicted"/>
<evidence type="ECO:0000313" key="3">
    <source>
        <dbReference type="Proteomes" id="UP000271098"/>
    </source>
</evidence>
<reference evidence="2 3" key="2">
    <citation type="submission" date="2018-11" db="EMBL/GenBank/DDBJ databases">
        <authorList>
            <consortium name="Pathogen Informatics"/>
        </authorList>
    </citation>
    <scope>NUCLEOTIDE SEQUENCE [LARGE SCALE GENOMIC DNA]</scope>
</reference>
<accession>A0A183D396</accession>
<protein>
    <submittedName>
        <fullName evidence="4">Fibronectin type-III domain-containing protein</fullName>
    </submittedName>
</protein>
<name>A0A183D396_9BILA</name>
<organism evidence="4">
    <name type="scientific">Gongylonema pulchrum</name>
    <dbReference type="NCBI Taxonomy" id="637853"/>
    <lineage>
        <taxon>Eukaryota</taxon>
        <taxon>Metazoa</taxon>
        <taxon>Ecdysozoa</taxon>
        <taxon>Nematoda</taxon>
        <taxon>Chromadorea</taxon>
        <taxon>Rhabditida</taxon>
        <taxon>Spirurina</taxon>
        <taxon>Spiruromorpha</taxon>
        <taxon>Spiruroidea</taxon>
        <taxon>Gongylonematidae</taxon>
        <taxon>Gongylonema</taxon>
    </lineage>
</organism>
<gene>
    <name evidence="2" type="ORF">GPUH_LOCUS3188</name>
</gene>